<dbReference type="SUPFAM" id="SSF46785">
    <property type="entry name" value="Winged helix' DNA-binding domain"/>
    <property type="match status" value="1"/>
</dbReference>
<dbReference type="SUPFAM" id="SSF53850">
    <property type="entry name" value="Periplasmic binding protein-like II"/>
    <property type="match status" value="1"/>
</dbReference>
<dbReference type="Proteomes" id="UP000198145">
    <property type="component" value="Unassembled WGS sequence"/>
</dbReference>
<dbReference type="InterPro" id="IPR036390">
    <property type="entry name" value="WH_DNA-bd_sf"/>
</dbReference>
<evidence type="ECO:0000256" key="2">
    <source>
        <dbReference type="ARBA" id="ARBA00023015"/>
    </source>
</evidence>
<evidence type="ECO:0000256" key="4">
    <source>
        <dbReference type="ARBA" id="ARBA00023163"/>
    </source>
</evidence>
<dbReference type="EMBL" id="NJBA01000002">
    <property type="protein sequence ID" value="OWP52248.1"/>
    <property type="molecule type" value="Genomic_DNA"/>
</dbReference>
<dbReference type="Gene3D" id="1.10.10.10">
    <property type="entry name" value="Winged helix-like DNA-binding domain superfamily/Winged helix DNA-binding domain"/>
    <property type="match status" value="1"/>
</dbReference>
<dbReference type="Gene3D" id="3.40.190.290">
    <property type="match status" value="1"/>
</dbReference>
<dbReference type="STRING" id="46680.GCA_000807755_03351"/>
<gene>
    <name evidence="6" type="ORF">CEG18_07850</name>
</gene>
<evidence type="ECO:0000256" key="3">
    <source>
        <dbReference type="ARBA" id="ARBA00023125"/>
    </source>
</evidence>
<evidence type="ECO:0000256" key="1">
    <source>
        <dbReference type="ARBA" id="ARBA00009437"/>
    </source>
</evidence>
<dbReference type="FunFam" id="1.10.10.10:FF:000001">
    <property type="entry name" value="LysR family transcriptional regulator"/>
    <property type="match status" value="1"/>
</dbReference>
<feature type="domain" description="HTH lysR-type" evidence="5">
    <location>
        <begin position="5"/>
        <end position="62"/>
    </location>
</feature>
<dbReference type="PROSITE" id="PS50931">
    <property type="entry name" value="HTH_LYSR"/>
    <property type="match status" value="1"/>
</dbReference>
<dbReference type="InterPro" id="IPR005119">
    <property type="entry name" value="LysR_subst-bd"/>
</dbReference>
<dbReference type="eggNOG" id="COG0583">
    <property type="taxonomic scope" value="Bacteria"/>
</dbReference>
<keyword evidence="3" id="KW-0238">DNA-binding</keyword>
<evidence type="ECO:0000313" key="7">
    <source>
        <dbReference type="Proteomes" id="UP000198145"/>
    </source>
</evidence>
<dbReference type="PRINTS" id="PR00039">
    <property type="entry name" value="HTHLYSR"/>
</dbReference>
<dbReference type="Pfam" id="PF00126">
    <property type="entry name" value="HTH_1"/>
    <property type="match status" value="1"/>
</dbReference>
<keyword evidence="2" id="KW-0805">Transcription regulation</keyword>
<reference evidence="6 7" key="1">
    <citation type="submission" date="2017-06" db="EMBL/GenBank/DDBJ databases">
        <title>Draft genome of Pseudomonas nitroreducens DF05.</title>
        <authorList>
            <person name="Iyer R."/>
        </authorList>
    </citation>
    <scope>NUCLEOTIDE SEQUENCE [LARGE SCALE GENOMIC DNA]</scope>
    <source>
        <strain evidence="6 7">DF05</strain>
    </source>
</reference>
<dbReference type="PANTHER" id="PTHR30126">
    <property type="entry name" value="HTH-TYPE TRANSCRIPTIONAL REGULATOR"/>
    <property type="match status" value="1"/>
</dbReference>
<accession>A0A246FD51</accession>
<dbReference type="AlphaFoldDB" id="A0A246FD51"/>
<dbReference type="InterPro" id="IPR000847">
    <property type="entry name" value="LysR_HTH_N"/>
</dbReference>
<dbReference type="RefSeq" id="WP_088417045.1">
    <property type="nucleotide sequence ID" value="NZ_NJBA01000002.1"/>
</dbReference>
<dbReference type="InterPro" id="IPR036388">
    <property type="entry name" value="WH-like_DNA-bd_sf"/>
</dbReference>
<evidence type="ECO:0000313" key="6">
    <source>
        <dbReference type="EMBL" id="OWP52248.1"/>
    </source>
</evidence>
<dbReference type="GO" id="GO:0000976">
    <property type="term" value="F:transcription cis-regulatory region binding"/>
    <property type="evidence" value="ECO:0007669"/>
    <property type="project" value="TreeGrafter"/>
</dbReference>
<evidence type="ECO:0000259" key="5">
    <source>
        <dbReference type="PROSITE" id="PS50931"/>
    </source>
</evidence>
<keyword evidence="4" id="KW-0804">Transcription</keyword>
<name>A0A246FD51_PSENT</name>
<sequence>MGPRITLRQLATFTAIAELGNVTQAAARIALSQSAASQALQELERALGTRLFDRSGKRLALNDNGRAFYPKASALLAQSAELESLFESAPVQLSLGASRSIGGYLLPQVMAGFLGELPESRLELQVANSGGVIEALAEFRLDVAFIEAPIQHPQIQLTPWMADELLLVVAPDHPLARAERIGLRDLAAARWVLREAGSGTRVTFEQQVLPRLGSVNAPLEVSNAEAIKHLVGSGFGIGCLSQRVVQAELERGELVHLDNPLGPLRRTFFRALHIDKYPTAGLRRFLDYAQEWAARSGAI</sequence>
<dbReference type="PANTHER" id="PTHR30126:SF94">
    <property type="entry name" value="LYSR FAMILY TRANSCRIPTIONAL REGULATOR"/>
    <property type="match status" value="1"/>
</dbReference>
<dbReference type="CDD" id="cd08420">
    <property type="entry name" value="PBP2_CysL_like"/>
    <property type="match status" value="1"/>
</dbReference>
<comment type="similarity">
    <text evidence="1">Belongs to the LysR transcriptional regulatory family.</text>
</comment>
<comment type="caution">
    <text evidence="6">The sequence shown here is derived from an EMBL/GenBank/DDBJ whole genome shotgun (WGS) entry which is preliminary data.</text>
</comment>
<organism evidence="6 7">
    <name type="scientific">Pseudomonas nitroreducens</name>
    <dbReference type="NCBI Taxonomy" id="46680"/>
    <lineage>
        <taxon>Bacteria</taxon>
        <taxon>Pseudomonadati</taxon>
        <taxon>Pseudomonadota</taxon>
        <taxon>Gammaproteobacteria</taxon>
        <taxon>Pseudomonadales</taxon>
        <taxon>Pseudomonadaceae</taxon>
        <taxon>Pseudomonas</taxon>
    </lineage>
</organism>
<proteinExistence type="inferred from homology"/>
<dbReference type="NCBIfam" id="NF008095">
    <property type="entry name" value="PRK10837.1"/>
    <property type="match status" value="1"/>
</dbReference>
<dbReference type="Pfam" id="PF03466">
    <property type="entry name" value="LysR_substrate"/>
    <property type="match status" value="1"/>
</dbReference>
<dbReference type="GO" id="GO:0003700">
    <property type="term" value="F:DNA-binding transcription factor activity"/>
    <property type="evidence" value="ECO:0007669"/>
    <property type="project" value="InterPro"/>
</dbReference>
<protein>
    <submittedName>
        <fullName evidence="6">Transcriptional regulator</fullName>
    </submittedName>
</protein>